<organism evidence="4 5">
    <name type="scientific">Collybiopsis confluens</name>
    <dbReference type="NCBI Taxonomy" id="2823264"/>
    <lineage>
        <taxon>Eukaryota</taxon>
        <taxon>Fungi</taxon>
        <taxon>Dikarya</taxon>
        <taxon>Basidiomycota</taxon>
        <taxon>Agaricomycotina</taxon>
        <taxon>Agaricomycetes</taxon>
        <taxon>Agaricomycetidae</taxon>
        <taxon>Agaricales</taxon>
        <taxon>Marasmiineae</taxon>
        <taxon>Omphalotaceae</taxon>
        <taxon>Collybiopsis</taxon>
    </lineage>
</organism>
<gene>
    <name evidence="4" type="ORF">D9757_007862</name>
</gene>
<evidence type="ECO:0000313" key="5">
    <source>
        <dbReference type="Proteomes" id="UP000518752"/>
    </source>
</evidence>
<keyword evidence="3" id="KW-0472">Membrane</keyword>
<dbReference type="Proteomes" id="UP000518752">
    <property type="component" value="Unassembled WGS sequence"/>
</dbReference>
<name>A0A8H5HDK7_9AGAR</name>
<comment type="similarity">
    <text evidence="2">Belongs to the ustYa family.</text>
</comment>
<dbReference type="EMBL" id="JAACJN010000059">
    <property type="protein sequence ID" value="KAF5381206.1"/>
    <property type="molecule type" value="Genomic_DNA"/>
</dbReference>
<evidence type="ECO:0000256" key="2">
    <source>
        <dbReference type="ARBA" id="ARBA00035112"/>
    </source>
</evidence>
<dbReference type="PANTHER" id="PTHR33365">
    <property type="entry name" value="YALI0B05434P"/>
    <property type="match status" value="1"/>
</dbReference>
<evidence type="ECO:0000256" key="3">
    <source>
        <dbReference type="SAM" id="Phobius"/>
    </source>
</evidence>
<evidence type="ECO:0000256" key="1">
    <source>
        <dbReference type="ARBA" id="ARBA00004685"/>
    </source>
</evidence>
<dbReference type="InterPro" id="IPR021765">
    <property type="entry name" value="UstYa-like"/>
</dbReference>
<dbReference type="OrthoDB" id="3687641at2759"/>
<protein>
    <recommendedName>
        <fullName evidence="6">Oxidase ustYa</fullName>
    </recommendedName>
</protein>
<proteinExistence type="inferred from homology"/>
<dbReference type="PANTHER" id="PTHR33365:SF4">
    <property type="entry name" value="CYCLOCHLOROTINE BIOSYNTHESIS PROTEIN O"/>
    <property type="match status" value="1"/>
</dbReference>
<accession>A0A8H5HDK7</accession>
<keyword evidence="5" id="KW-1185">Reference proteome</keyword>
<dbReference type="Pfam" id="PF11807">
    <property type="entry name" value="UstYa"/>
    <property type="match status" value="1"/>
</dbReference>
<keyword evidence="3" id="KW-0812">Transmembrane</keyword>
<comment type="caution">
    <text evidence="4">The sequence shown here is derived from an EMBL/GenBank/DDBJ whole genome shotgun (WGS) entry which is preliminary data.</text>
</comment>
<evidence type="ECO:0008006" key="6">
    <source>
        <dbReference type="Google" id="ProtNLM"/>
    </source>
</evidence>
<dbReference type="GO" id="GO:0043386">
    <property type="term" value="P:mycotoxin biosynthetic process"/>
    <property type="evidence" value="ECO:0007669"/>
    <property type="project" value="InterPro"/>
</dbReference>
<keyword evidence="3" id="KW-1133">Transmembrane helix</keyword>
<reference evidence="4 5" key="1">
    <citation type="journal article" date="2020" name="ISME J.">
        <title>Uncovering the hidden diversity of litter-decomposition mechanisms in mushroom-forming fungi.</title>
        <authorList>
            <person name="Floudas D."/>
            <person name="Bentzer J."/>
            <person name="Ahren D."/>
            <person name="Johansson T."/>
            <person name="Persson P."/>
            <person name="Tunlid A."/>
        </authorList>
    </citation>
    <scope>NUCLEOTIDE SEQUENCE [LARGE SCALE GENOMIC DNA]</scope>
    <source>
        <strain evidence="4 5">CBS 406.79</strain>
    </source>
</reference>
<dbReference type="AlphaFoldDB" id="A0A8H5HDK7"/>
<feature type="transmembrane region" description="Helical" evidence="3">
    <location>
        <begin position="12"/>
        <end position="31"/>
    </location>
</feature>
<comment type="pathway">
    <text evidence="1">Mycotoxin biosynthesis.</text>
</comment>
<evidence type="ECO:0000313" key="4">
    <source>
        <dbReference type="EMBL" id="KAF5381206.1"/>
    </source>
</evidence>
<sequence length="202" mass="23353">MGVYERVSHLRTGILTSLALVNIAILVALLVNTRQAHEYTYIGADYPVKMPLPPIQGVQMTLYESVYYSLNGSQPTDLDEWDTLTLLPKGLGRVRLGPESRTFVLTYYHQRHCLRMIQNSLIDQNDPGRLTTSTREHMHHCFNYLRQTLLCEAADSLEKGDFLERDYEMDRIGDTLVCRDWEAIFEVTDENLRVWKDSSHSK</sequence>